<protein>
    <submittedName>
        <fullName evidence="1">Uncharacterized protein</fullName>
    </submittedName>
</protein>
<reference evidence="2" key="1">
    <citation type="submission" date="2014-09" db="EMBL/GenBank/DDBJ databases">
        <authorList>
            <person name="Mudge J."/>
            <person name="Ramaraj T."/>
            <person name="Lindquist I.E."/>
            <person name="Bharti A.K."/>
            <person name="Sundararajan A."/>
            <person name="Cameron C.T."/>
            <person name="Woodward J.E."/>
            <person name="May G.D."/>
            <person name="Brubaker C."/>
            <person name="Broadhvest J."/>
            <person name="Wilkins T.A."/>
        </authorList>
    </citation>
    <scope>NUCLEOTIDE SEQUENCE</scope>
    <source>
        <strain evidence="2">cv. AKA8401</strain>
    </source>
</reference>
<comment type="caution">
    <text evidence="1">The sequence shown here is derived from an EMBL/GenBank/DDBJ whole genome shotgun (WGS) entry which is preliminary data.</text>
</comment>
<organism evidence="1 2">
    <name type="scientific">Gossypium arboreum</name>
    <name type="common">Tree cotton</name>
    <name type="synonym">Gossypium nanking</name>
    <dbReference type="NCBI Taxonomy" id="29729"/>
    <lineage>
        <taxon>Eukaryota</taxon>
        <taxon>Viridiplantae</taxon>
        <taxon>Streptophyta</taxon>
        <taxon>Embryophyta</taxon>
        <taxon>Tracheophyta</taxon>
        <taxon>Spermatophyta</taxon>
        <taxon>Magnoliopsida</taxon>
        <taxon>eudicotyledons</taxon>
        <taxon>Gunneridae</taxon>
        <taxon>Pentapetalae</taxon>
        <taxon>rosids</taxon>
        <taxon>malvids</taxon>
        <taxon>Malvales</taxon>
        <taxon>Malvaceae</taxon>
        <taxon>Malvoideae</taxon>
        <taxon>Gossypium</taxon>
    </lineage>
</organism>
<keyword evidence="2" id="KW-1185">Reference proteome</keyword>
<dbReference type="Proteomes" id="UP000032142">
    <property type="component" value="Unassembled WGS sequence"/>
</dbReference>
<proteinExistence type="predicted"/>
<accession>A0A0B0MF34</accession>
<evidence type="ECO:0000313" key="2">
    <source>
        <dbReference type="Proteomes" id="UP000032142"/>
    </source>
</evidence>
<gene>
    <name evidence="1" type="ORF">F383_36644</name>
</gene>
<evidence type="ECO:0000313" key="1">
    <source>
        <dbReference type="EMBL" id="KHF97535.1"/>
    </source>
</evidence>
<dbReference type="EMBL" id="JRRC01010309">
    <property type="protein sequence ID" value="KHF97535.1"/>
    <property type="molecule type" value="Genomic_DNA"/>
</dbReference>
<name>A0A0B0MF34_GOSAR</name>
<dbReference type="AlphaFoldDB" id="A0A0B0MF34"/>
<sequence>MWGLNHPTHPYTPGSIKYGTNSNLQLCYQYIRLKSLSVHFLQI</sequence>